<gene>
    <name evidence="2" type="ORF">C5F50_07140</name>
</gene>
<keyword evidence="1" id="KW-0812">Transmembrane</keyword>
<dbReference type="GO" id="GO:0005198">
    <property type="term" value="F:structural molecule activity"/>
    <property type="evidence" value="ECO:0007669"/>
    <property type="project" value="InterPro"/>
</dbReference>
<keyword evidence="3" id="KW-1185">Reference proteome</keyword>
<dbReference type="AlphaFoldDB" id="A0A7D5M599"/>
<keyword evidence="2" id="KW-0969">Cilium</keyword>
<keyword evidence="2" id="KW-0282">Flagellum</keyword>
<dbReference type="Pfam" id="PF01917">
    <property type="entry name" value="Flagellin_arch-type"/>
    <property type="match status" value="1"/>
</dbReference>
<name>A0A7D5M599_9ARCH</name>
<dbReference type="GeneID" id="56067859"/>
<reference evidence="2 3" key="1">
    <citation type="submission" date="2018-02" db="EMBL/GenBank/DDBJ databases">
        <title>Complete genome of Nitrosopumilus ureaphilus PS0.</title>
        <authorList>
            <person name="Qin W."/>
            <person name="Zheng Y."/>
            <person name="Stahl D.A."/>
        </authorList>
    </citation>
    <scope>NUCLEOTIDE SEQUENCE [LARGE SCALE GENOMIC DNA]</scope>
    <source>
        <strain evidence="2 3">PS0</strain>
    </source>
</reference>
<dbReference type="GO" id="GO:0097588">
    <property type="term" value="P:archaeal or bacterial-type flagellum-dependent cell motility"/>
    <property type="evidence" value="ECO:0007669"/>
    <property type="project" value="InterPro"/>
</dbReference>
<evidence type="ECO:0000313" key="2">
    <source>
        <dbReference type="EMBL" id="QLH06873.1"/>
    </source>
</evidence>
<organism evidence="2 3">
    <name type="scientific">Nitrosopumilus ureiphilus</name>
    <dbReference type="NCBI Taxonomy" id="1470067"/>
    <lineage>
        <taxon>Archaea</taxon>
        <taxon>Nitrososphaerota</taxon>
        <taxon>Nitrososphaeria</taxon>
        <taxon>Nitrosopumilales</taxon>
        <taxon>Nitrosopumilaceae</taxon>
        <taxon>Nitrosopumilus</taxon>
    </lineage>
</organism>
<accession>A0A7D5M599</accession>
<evidence type="ECO:0000313" key="3">
    <source>
        <dbReference type="Proteomes" id="UP000509478"/>
    </source>
</evidence>
<keyword evidence="2" id="KW-0966">Cell projection</keyword>
<keyword evidence="1" id="KW-1133">Transmembrane helix</keyword>
<dbReference type="KEGG" id="nue:C5F50_07140"/>
<proteinExistence type="predicted"/>
<evidence type="ECO:0000256" key="1">
    <source>
        <dbReference type="SAM" id="Phobius"/>
    </source>
</evidence>
<dbReference type="Proteomes" id="UP000509478">
    <property type="component" value="Chromosome"/>
</dbReference>
<dbReference type="EMBL" id="CP026995">
    <property type="protein sequence ID" value="QLH06873.1"/>
    <property type="molecule type" value="Genomic_DNA"/>
</dbReference>
<sequence length="159" mass="17428">MASGIISESILIIASVIIAGMITGMVISKVGTFEGYYTATSEAQKEKMLSKFEIIHVNKFNNTSVNIWIKNTGLTPIQELDLVDVYFGQINSIDSIGYSQGSTPQWAFEGNITTSSIWSEGETIQIRLQDDSALQSSTSYLIQFTISNGVSDDYIFSIS</sequence>
<protein>
    <submittedName>
        <fullName evidence="2">Flagellin</fullName>
    </submittedName>
</protein>
<keyword evidence="1" id="KW-0472">Membrane</keyword>
<dbReference type="InterPro" id="IPR002774">
    <property type="entry name" value="Flagellin_arc-type"/>
</dbReference>
<dbReference type="OrthoDB" id="135845at2157"/>
<dbReference type="RefSeq" id="WP_179370734.1">
    <property type="nucleotide sequence ID" value="NZ_CP026995.1"/>
</dbReference>
<feature type="transmembrane region" description="Helical" evidence="1">
    <location>
        <begin position="6"/>
        <end position="27"/>
    </location>
</feature>